<dbReference type="Pfam" id="PF02518">
    <property type="entry name" value="HATPase_c"/>
    <property type="match status" value="1"/>
</dbReference>
<evidence type="ECO:0000256" key="1">
    <source>
        <dbReference type="ARBA" id="ARBA00000085"/>
    </source>
</evidence>
<evidence type="ECO:0000256" key="4">
    <source>
        <dbReference type="ARBA" id="ARBA00022679"/>
    </source>
</evidence>
<dbReference type="Pfam" id="PF00512">
    <property type="entry name" value="HisKA"/>
    <property type="match status" value="1"/>
</dbReference>
<evidence type="ECO:0000313" key="10">
    <source>
        <dbReference type="Proteomes" id="UP000002028"/>
    </source>
</evidence>
<dbReference type="SMART" id="SM00388">
    <property type="entry name" value="HisKA"/>
    <property type="match status" value="1"/>
</dbReference>
<dbReference type="SUPFAM" id="SSF55781">
    <property type="entry name" value="GAF domain-like"/>
    <property type="match status" value="2"/>
</dbReference>
<dbReference type="InterPro" id="IPR005467">
    <property type="entry name" value="His_kinase_dom"/>
</dbReference>
<dbReference type="PANTHER" id="PTHR43304">
    <property type="entry name" value="PHYTOCHROME-LIKE PROTEIN CPH1"/>
    <property type="match status" value="1"/>
</dbReference>
<dbReference type="InterPro" id="IPR029016">
    <property type="entry name" value="GAF-like_dom_sf"/>
</dbReference>
<evidence type="ECO:0000259" key="7">
    <source>
        <dbReference type="PROSITE" id="PS50112"/>
    </source>
</evidence>
<evidence type="ECO:0000256" key="3">
    <source>
        <dbReference type="ARBA" id="ARBA00022553"/>
    </source>
</evidence>
<dbReference type="PANTHER" id="PTHR43304:SF1">
    <property type="entry name" value="PAC DOMAIN-CONTAINING PROTEIN"/>
    <property type="match status" value="1"/>
</dbReference>
<dbReference type="EC" id="2.7.13.3" evidence="2"/>
<dbReference type="InterPro" id="IPR000700">
    <property type="entry name" value="PAS-assoc_C"/>
</dbReference>
<dbReference type="NCBIfam" id="TIGR00229">
    <property type="entry name" value="sensory_box"/>
    <property type="match status" value="3"/>
</dbReference>
<feature type="domain" description="PAS" evidence="7">
    <location>
        <begin position="502"/>
        <end position="540"/>
    </location>
</feature>
<reference evidence="9 10" key="1">
    <citation type="journal article" date="2010" name="Stand. Genomic Sci.">
        <title>Complete genome sequence of Spirosoma linguale type strain (1).</title>
        <authorList>
            <person name="Lail K."/>
            <person name="Sikorski J."/>
            <person name="Saunders E."/>
            <person name="Lapidus A."/>
            <person name="Glavina Del Rio T."/>
            <person name="Copeland A."/>
            <person name="Tice H."/>
            <person name="Cheng J.-F."/>
            <person name="Lucas S."/>
            <person name="Nolan M."/>
            <person name="Bruce D."/>
            <person name="Goodwin L."/>
            <person name="Pitluck S."/>
            <person name="Ivanova N."/>
            <person name="Mavromatis K."/>
            <person name="Ovchinnikova G."/>
            <person name="Pati A."/>
            <person name="Chen A."/>
            <person name="Palaniappan K."/>
            <person name="Land M."/>
            <person name="Hauser L."/>
            <person name="Chang Y.-J."/>
            <person name="Jeffries C.D."/>
            <person name="Chain P."/>
            <person name="Brettin T."/>
            <person name="Detter J.C."/>
            <person name="Schuetze A."/>
            <person name="Rohde M."/>
            <person name="Tindall B.J."/>
            <person name="Goeker M."/>
            <person name="Bristow J."/>
            <person name="Eisen J.A."/>
            <person name="Markowitz V."/>
            <person name="Hugenholtz P."/>
            <person name="Kyrpides N.C."/>
            <person name="Klenk H.-P."/>
            <person name="Chen F."/>
        </authorList>
    </citation>
    <scope>NUCLEOTIDE SEQUENCE [LARGE SCALE GENOMIC DNA]</scope>
    <source>
        <strain evidence="10">ATCC 33905 / DSM 74 / LMG 10896 / Claus 1</strain>
    </source>
</reference>
<dbReference type="SMART" id="SM00387">
    <property type="entry name" value="HATPase_c"/>
    <property type="match status" value="1"/>
</dbReference>
<dbReference type="Pfam" id="PF08447">
    <property type="entry name" value="PAS_3"/>
    <property type="match status" value="3"/>
</dbReference>
<dbReference type="InterPro" id="IPR000014">
    <property type="entry name" value="PAS"/>
</dbReference>
<dbReference type="HOGENOM" id="CLU_006896_0_0_10"/>
<dbReference type="eggNOG" id="COG2205">
    <property type="taxonomic scope" value="Bacteria"/>
</dbReference>
<dbReference type="Gene3D" id="2.10.70.100">
    <property type="match status" value="1"/>
</dbReference>
<dbReference type="AlphaFoldDB" id="D2QJW8"/>
<proteinExistence type="predicted"/>
<dbReference type="Gene3D" id="1.10.287.130">
    <property type="match status" value="1"/>
</dbReference>
<dbReference type="SUPFAM" id="SSF47384">
    <property type="entry name" value="Homodimeric domain of signal transducing histidine kinase"/>
    <property type="match status" value="1"/>
</dbReference>
<evidence type="ECO:0000256" key="5">
    <source>
        <dbReference type="ARBA" id="ARBA00022777"/>
    </source>
</evidence>
<feature type="domain" description="PAC" evidence="8">
    <location>
        <begin position="825"/>
        <end position="877"/>
    </location>
</feature>
<feature type="domain" description="PAC" evidence="8">
    <location>
        <begin position="581"/>
        <end position="633"/>
    </location>
</feature>
<dbReference type="eggNOG" id="COG2202">
    <property type="taxonomic scope" value="Bacteria"/>
</dbReference>
<feature type="domain" description="PAC" evidence="8">
    <location>
        <begin position="949"/>
        <end position="1005"/>
    </location>
</feature>
<dbReference type="PROSITE" id="PS50112">
    <property type="entry name" value="PAS"/>
    <property type="match status" value="2"/>
</dbReference>
<dbReference type="Gene3D" id="3.30.450.40">
    <property type="match status" value="2"/>
</dbReference>
<gene>
    <name evidence="9" type="ordered locus">Slin_1039</name>
</gene>
<dbReference type="SMART" id="SM00065">
    <property type="entry name" value="GAF"/>
    <property type="match status" value="2"/>
</dbReference>
<keyword evidence="10" id="KW-1185">Reference proteome</keyword>
<dbReference type="eggNOG" id="COG2203">
    <property type="taxonomic scope" value="Bacteria"/>
</dbReference>
<dbReference type="InterPro" id="IPR052162">
    <property type="entry name" value="Sensor_kinase/Photoreceptor"/>
</dbReference>
<dbReference type="InterPro" id="IPR003661">
    <property type="entry name" value="HisK_dim/P_dom"/>
</dbReference>
<evidence type="ECO:0000259" key="6">
    <source>
        <dbReference type="PROSITE" id="PS50109"/>
    </source>
</evidence>
<accession>D2QJW8</accession>
<dbReference type="SMART" id="SM00091">
    <property type="entry name" value="PAS"/>
    <property type="match status" value="5"/>
</dbReference>
<keyword evidence="3" id="KW-0597">Phosphoprotein</keyword>
<dbReference type="Gene3D" id="3.30.565.10">
    <property type="entry name" value="Histidine kinase-like ATPase, C-terminal domain"/>
    <property type="match status" value="1"/>
</dbReference>
<name>D2QJW8_SPILD</name>
<protein>
    <recommendedName>
        <fullName evidence="2">histidine kinase</fullName>
        <ecNumber evidence="2">2.7.13.3</ecNumber>
    </recommendedName>
</protein>
<dbReference type="SUPFAM" id="SSF55874">
    <property type="entry name" value="ATPase domain of HSP90 chaperone/DNA topoisomerase II/histidine kinase"/>
    <property type="match status" value="1"/>
</dbReference>
<dbReference type="Pfam" id="PF01590">
    <property type="entry name" value="GAF"/>
    <property type="match status" value="2"/>
</dbReference>
<dbReference type="CDD" id="cd00130">
    <property type="entry name" value="PAS"/>
    <property type="match status" value="4"/>
</dbReference>
<dbReference type="InterPro" id="IPR003018">
    <property type="entry name" value="GAF"/>
</dbReference>
<dbReference type="Gene3D" id="3.30.450.20">
    <property type="entry name" value="PAS domain"/>
    <property type="match status" value="5"/>
</dbReference>
<evidence type="ECO:0000259" key="8">
    <source>
        <dbReference type="PROSITE" id="PS50113"/>
    </source>
</evidence>
<dbReference type="SUPFAM" id="SSF55785">
    <property type="entry name" value="PYP-like sensor domain (PAS domain)"/>
    <property type="match status" value="5"/>
</dbReference>
<keyword evidence="4" id="KW-0808">Transferase</keyword>
<feature type="domain" description="PAS" evidence="7">
    <location>
        <begin position="634"/>
        <end position="704"/>
    </location>
</feature>
<dbReference type="STRING" id="504472.Slin_1039"/>
<dbReference type="Pfam" id="PF13426">
    <property type="entry name" value="PAS_9"/>
    <property type="match status" value="2"/>
</dbReference>
<dbReference type="InterPro" id="IPR001610">
    <property type="entry name" value="PAC"/>
</dbReference>
<evidence type="ECO:0000313" key="9">
    <source>
        <dbReference type="EMBL" id="ADB37090.1"/>
    </source>
</evidence>
<dbReference type="Proteomes" id="UP000002028">
    <property type="component" value="Chromosome"/>
</dbReference>
<dbReference type="CDD" id="cd00082">
    <property type="entry name" value="HisKA"/>
    <property type="match status" value="1"/>
</dbReference>
<dbReference type="RefSeq" id="WP_012925641.1">
    <property type="nucleotide sequence ID" value="NC_013730.1"/>
</dbReference>
<dbReference type="InterPro" id="IPR036097">
    <property type="entry name" value="HisK_dim/P_sf"/>
</dbReference>
<sequence length="1259" mass="142519">MEEFSQFWFDVSLQGVAFVEPVYTGNPVVTTFQYKLVNNAFANILRRTRADLTGQPVTGLFQDEEDKSFVNRLLTSLQTGEPQQFHKHGRCAGEDVWFYTTVTRMDQQLMVNIQDVSEQKKSECELQQRLAVESILTAVSGRMIILEAADLDAYMTEALGQISTHIGAERAVVVLYSDDCQRGSCAHEWCAPGIEFRKQVNQNVPVNSFSWMYERLETGQLVQFNGDEMLLDAINSQSIFKAMAVRSIIAIPLVQERKTQGFIAFYTISQPHQWRQSDISLLQTFGTLIINLFGRLKQETAIRRANQRLEGLHEIDQALLSSRLSDKPPLLIAMKYIHFMVPCERVTVFRIDEHTQLAVAKSSLVDGVPVRNPRQVITESDFYERFLSSEAITYLPDLRQERTGMPPELSASLIEEGFQSFVIIPLFSRQECIGALTLASARPYFFTEEHQQITQEVASQLAIVLYQQRLDDQLEEYTEQLEQRVDERTHEVRQLSTVQGAIFEHASQAILSTDTDGVIQTANQACEKLTGYQVDELIGRVAHFEFGEADGLTPIVNYRATPPGEVVSDPLLNMLAKQGYFQTECRICRKDGSLVPVLMASSVLADENNITIGYVGIATDISGLKAIESKLQEKNQELNTIFDGAIDLHCMVSADGKLLTVNRAWDITLGYTKEELDQLTFAELVHPDEQELLQQSIWELTNHKPVRSQLNRFLRKDGTYRSLEWNAIWVNSIFYVSARDVTERQQAETQLINLNQRLQVATKAAGQGIWERDFEKNTLIWDDRLWEMHGLRPGRTDWSYSDFTKIIHPDDREIFLEAPPTNLISNVVARIVLPDDSVRYMETNGIVMTDDAGKPVRAIGVVADVTERKVAEDALRESERRFREIAENVDEIFWIHSAEPFELLYVNPAYERVWNASCQSLYDDPWSFMKAILEEDKPLILDFMNQYKAGYEGQFYCRLNGVDGNLRWLSIRTFVVHDSYGKIVRHIGIANDVTSQKDKESVLQQSLHREQELNQLKSQFVSTASHEFRTPLTTIQSSVDLIKFYLKLPTATASKSIHHHLDVIGKEIDQFGTLLSNILTIGTIDAGKVKFNPQQADIVAVCTEIIRTHFSEQADHRTVDVSIEGTPYMAFIDQKLISHVIVNLLSNAFKFSSDNPALRLLFKEKAVIIQVVDRGVGIPAREMSALFQAFFRASNSNGIPGTGLGLVIARQFVELHGGYLDIRSEEKKGTVCTVTLPTSLLNDTMAASHTSTLSNVTAH</sequence>
<dbReference type="eggNOG" id="COG3829">
    <property type="taxonomic scope" value="Bacteria"/>
</dbReference>
<dbReference type="InterPro" id="IPR013655">
    <property type="entry name" value="PAS_fold_3"/>
</dbReference>
<dbReference type="PROSITE" id="PS50113">
    <property type="entry name" value="PAC"/>
    <property type="match status" value="3"/>
</dbReference>
<feature type="domain" description="Histidine kinase" evidence="6">
    <location>
        <begin position="1023"/>
        <end position="1240"/>
    </location>
</feature>
<dbReference type="InterPro" id="IPR036890">
    <property type="entry name" value="HATPase_C_sf"/>
</dbReference>
<dbReference type="SMART" id="SM00086">
    <property type="entry name" value="PAC"/>
    <property type="match status" value="4"/>
</dbReference>
<keyword evidence="5 9" id="KW-0418">Kinase</keyword>
<dbReference type="PROSITE" id="PS50109">
    <property type="entry name" value="HIS_KIN"/>
    <property type="match status" value="1"/>
</dbReference>
<dbReference type="InterPro" id="IPR003594">
    <property type="entry name" value="HATPase_dom"/>
</dbReference>
<dbReference type="GO" id="GO:0000155">
    <property type="term" value="F:phosphorelay sensor kinase activity"/>
    <property type="evidence" value="ECO:0007669"/>
    <property type="project" value="InterPro"/>
</dbReference>
<organism evidence="9 10">
    <name type="scientific">Spirosoma linguale (strain ATCC 33905 / DSM 74 / LMG 10896 / Claus 1)</name>
    <dbReference type="NCBI Taxonomy" id="504472"/>
    <lineage>
        <taxon>Bacteria</taxon>
        <taxon>Pseudomonadati</taxon>
        <taxon>Bacteroidota</taxon>
        <taxon>Cytophagia</taxon>
        <taxon>Cytophagales</taxon>
        <taxon>Cytophagaceae</taxon>
        <taxon>Spirosoma</taxon>
    </lineage>
</organism>
<comment type="catalytic activity">
    <reaction evidence="1">
        <text>ATP + protein L-histidine = ADP + protein N-phospho-L-histidine.</text>
        <dbReference type="EC" id="2.7.13.3"/>
    </reaction>
</comment>
<dbReference type="CDD" id="cd00075">
    <property type="entry name" value="HATPase"/>
    <property type="match status" value="1"/>
</dbReference>
<dbReference type="EMBL" id="CP001769">
    <property type="protein sequence ID" value="ADB37090.1"/>
    <property type="molecule type" value="Genomic_DNA"/>
</dbReference>
<dbReference type="PRINTS" id="PR00344">
    <property type="entry name" value="BCTRLSENSOR"/>
</dbReference>
<evidence type="ECO:0000256" key="2">
    <source>
        <dbReference type="ARBA" id="ARBA00012438"/>
    </source>
</evidence>
<dbReference type="InterPro" id="IPR035965">
    <property type="entry name" value="PAS-like_dom_sf"/>
</dbReference>
<dbReference type="KEGG" id="sli:Slin_1039"/>
<dbReference type="InterPro" id="IPR004358">
    <property type="entry name" value="Sig_transdc_His_kin-like_C"/>
</dbReference>